<evidence type="ECO:0000256" key="2">
    <source>
        <dbReference type="ARBA" id="ARBA00022801"/>
    </source>
</evidence>
<dbReference type="RefSeq" id="WP_039138346.1">
    <property type="nucleotide sequence ID" value="NZ_JSVC01000007.1"/>
</dbReference>
<comment type="similarity">
    <text evidence="1 4">Belongs to the glycosyl hydrolase 32 family.</text>
</comment>
<comment type="caution">
    <text evidence="8">The sequence shown here is derived from an EMBL/GenBank/DDBJ whole genome shotgun (WGS) entry which is preliminary data.</text>
</comment>
<dbReference type="GO" id="GO:0005987">
    <property type="term" value="P:sucrose catabolic process"/>
    <property type="evidence" value="ECO:0007669"/>
    <property type="project" value="TreeGrafter"/>
</dbReference>
<dbReference type="PANTHER" id="PTHR42800:SF1">
    <property type="entry name" value="EXOINULINASE INUD (AFU_ORTHOLOGUE AFUA_5G00480)"/>
    <property type="match status" value="1"/>
</dbReference>
<evidence type="ECO:0000313" key="9">
    <source>
        <dbReference type="Proteomes" id="UP000031408"/>
    </source>
</evidence>
<organism evidence="8 9">
    <name type="scientific">Flavihumibacter solisilvae</name>
    <dbReference type="NCBI Taxonomy" id="1349421"/>
    <lineage>
        <taxon>Bacteria</taxon>
        <taxon>Pseudomonadati</taxon>
        <taxon>Bacteroidota</taxon>
        <taxon>Chitinophagia</taxon>
        <taxon>Chitinophagales</taxon>
        <taxon>Chitinophagaceae</taxon>
        <taxon>Flavihumibacter</taxon>
    </lineage>
</organism>
<evidence type="ECO:0000259" key="6">
    <source>
        <dbReference type="Pfam" id="PF00251"/>
    </source>
</evidence>
<dbReference type="SUPFAM" id="SSF49899">
    <property type="entry name" value="Concanavalin A-like lectins/glucanases"/>
    <property type="match status" value="1"/>
</dbReference>
<dbReference type="EMBL" id="JSVC01000007">
    <property type="protein sequence ID" value="KIC95310.1"/>
    <property type="molecule type" value="Genomic_DNA"/>
</dbReference>
<name>A0A0C1IM31_9BACT</name>
<feature type="domain" description="Glycosyl hydrolase family 32 N-terminal" evidence="6">
    <location>
        <begin position="36"/>
        <end position="341"/>
    </location>
</feature>
<dbReference type="Pfam" id="PF00251">
    <property type="entry name" value="Glyco_hydro_32N"/>
    <property type="match status" value="1"/>
</dbReference>
<feature type="domain" description="Glycosyl hydrolase family 32 C-terminal" evidence="7">
    <location>
        <begin position="390"/>
        <end position="489"/>
    </location>
</feature>
<dbReference type="InterPro" id="IPR013189">
    <property type="entry name" value="Glyco_hydro_32_C"/>
</dbReference>
<evidence type="ECO:0000256" key="1">
    <source>
        <dbReference type="ARBA" id="ARBA00009902"/>
    </source>
</evidence>
<dbReference type="PANTHER" id="PTHR42800">
    <property type="entry name" value="EXOINULINASE INUD (AFU_ORTHOLOGUE AFUA_5G00480)"/>
    <property type="match status" value="1"/>
</dbReference>
<dbReference type="SMART" id="SM00640">
    <property type="entry name" value="Glyco_32"/>
    <property type="match status" value="1"/>
</dbReference>
<evidence type="ECO:0000256" key="3">
    <source>
        <dbReference type="ARBA" id="ARBA00023295"/>
    </source>
</evidence>
<dbReference type="GO" id="GO:0005737">
    <property type="term" value="C:cytoplasm"/>
    <property type="evidence" value="ECO:0007669"/>
    <property type="project" value="TreeGrafter"/>
</dbReference>
<proteinExistence type="inferred from homology"/>
<keyword evidence="2 4" id="KW-0378">Hydrolase</keyword>
<dbReference type="InterPro" id="IPR013320">
    <property type="entry name" value="ConA-like_dom_sf"/>
</dbReference>
<dbReference type="GO" id="GO:0004575">
    <property type="term" value="F:sucrose alpha-glucosidase activity"/>
    <property type="evidence" value="ECO:0007669"/>
    <property type="project" value="TreeGrafter"/>
</dbReference>
<dbReference type="STRING" id="1349421.OI18_06790"/>
<dbReference type="PROSITE" id="PS00609">
    <property type="entry name" value="GLYCOSYL_HYDROL_F32"/>
    <property type="match status" value="1"/>
</dbReference>
<keyword evidence="3 4" id="KW-0326">Glycosidase</keyword>
<keyword evidence="5" id="KW-0732">Signal</keyword>
<dbReference type="AlphaFoldDB" id="A0A0C1IM31"/>
<dbReference type="Pfam" id="PF08244">
    <property type="entry name" value="Glyco_hydro_32C"/>
    <property type="match status" value="1"/>
</dbReference>
<accession>A0A0C1IM31</accession>
<dbReference type="OrthoDB" id="9759709at2"/>
<dbReference type="InterPro" id="IPR023296">
    <property type="entry name" value="Glyco_hydro_beta-prop_sf"/>
</dbReference>
<sequence>MNKVIIFLLGICFPALLTGQQVADPVSSEFYRPVYHFTPKANWMNDPNGLVYHKGLYHLFFQYYPGATRWGPMHWGHATSSDLLTWKEQPIALYPDSLGYIFSGSAVVDKGNTSGFGREGKAPLVAIFTHHHPDGEKNGRKDYQVQSLAYSIDDGKTWAKYAGNPVLNNPGIADFRDPKVSWYEPAEKWIMTLATKDRIAFYSSPDLKEWTKESEFGETSGAHGGVWECPDLLPFDHNGKKMWILLVSINPGAPNGGSGTQYFVGDFDGKRFTPLEPESKWMDPGTDNYAGVTFFNTGGKVILIGWMSNWQYGQDVPTKAWRSAMTLPRELSIAESGGRIYLVSKPIKEVKKLFEKEIVIKNPAINRDIFEGKAMKGPGAYRILISGMPARDFSIVLSNEVGNELIIGFDSSSGNYFIDRRKSGDVGFEPGFAKKIPSRRVSGTTTIDLELYIDVASVEMFADNGLNVMTAIFFPNRKMDKLSIRSSPGVRPRELKIAVARPPANQHTK</sequence>
<evidence type="ECO:0000259" key="7">
    <source>
        <dbReference type="Pfam" id="PF08244"/>
    </source>
</evidence>
<dbReference type="InterPro" id="IPR001362">
    <property type="entry name" value="Glyco_hydro_32"/>
</dbReference>
<feature type="chain" id="PRO_5002133433" evidence="5">
    <location>
        <begin position="24"/>
        <end position="509"/>
    </location>
</feature>
<dbReference type="SUPFAM" id="SSF75005">
    <property type="entry name" value="Arabinanase/levansucrase/invertase"/>
    <property type="match status" value="1"/>
</dbReference>
<keyword evidence="9" id="KW-1185">Reference proteome</keyword>
<evidence type="ECO:0000256" key="5">
    <source>
        <dbReference type="SAM" id="SignalP"/>
    </source>
</evidence>
<evidence type="ECO:0000313" key="8">
    <source>
        <dbReference type="EMBL" id="KIC95310.1"/>
    </source>
</evidence>
<feature type="signal peptide" evidence="5">
    <location>
        <begin position="1"/>
        <end position="23"/>
    </location>
</feature>
<dbReference type="Proteomes" id="UP000031408">
    <property type="component" value="Unassembled WGS sequence"/>
</dbReference>
<gene>
    <name evidence="8" type="ORF">OI18_06790</name>
</gene>
<evidence type="ECO:0000256" key="4">
    <source>
        <dbReference type="RuleBase" id="RU362110"/>
    </source>
</evidence>
<dbReference type="Gene3D" id="2.60.120.560">
    <property type="entry name" value="Exo-inulinase, domain 1"/>
    <property type="match status" value="1"/>
</dbReference>
<dbReference type="Gene3D" id="2.115.10.20">
    <property type="entry name" value="Glycosyl hydrolase domain, family 43"/>
    <property type="match status" value="1"/>
</dbReference>
<dbReference type="InterPro" id="IPR013148">
    <property type="entry name" value="Glyco_hydro_32_N"/>
</dbReference>
<reference evidence="8 9" key="1">
    <citation type="submission" date="2014-11" db="EMBL/GenBank/DDBJ databases">
        <title>Genome sequence of Flavihumibacter solisilvae 3-3.</title>
        <authorList>
            <person name="Zhou G."/>
            <person name="Li M."/>
            <person name="Wang G."/>
        </authorList>
    </citation>
    <scope>NUCLEOTIDE SEQUENCE [LARGE SCALE GENOMIC DNA]</scope>
    <source>
        <strain evidence="8 9">3-3</strain>
    </source>
</reference>
<dbReference type="InterPro" id="IPR018053">
    <property type="entry name" value="Glyco_hydro_32_AS"/>
</dbReference>
<protein>
    <submittedName>
        <fullName evidence="8">Glycosyl hydrolase family 32</fullName>
    </submittedName>
</protein>
<dbReference type="CDD" id="cd18622">
    <property type="entry name" value="GH32_Inu-like"/>
    <property type="match status" value="1"/>
</dbReference>